<reference evidence="6 7" key="1">
    <citation type="submission" date="2024-10" db="EMBL/GenBank/DDBJ databases">
        <authorList>
            <person name="Kim D."/>
        </authorList>
    </citation>
    <scope>NUCLEOTIDE SEQUENCE [LARGE SCALE GENOMIC DNA]</scope>
    <source>
        <strain evidence="6">BH-2024</strain>
    </source>
</reference>
<protein>
    <submittedName>
        <fullName evidence="6">Uncharacterized protein</fullName>
    </submittedName>
</protein>
<evidence type="ECO:0000256" key="2">
    <source>
        <dbReference type="ARBA" id="ARBA00022692"/>
    </source>
</evidence>
<name>A0ABD2LQ69_9BILA</name>
<dbReference type="InterPro" id="IPR019424">
    <property type="entry name" value="7TM_GPCR_Srsx"/>
</dbReference>
<dbReference type="SUPFAM" id="SSF81321">
    <property type="entry name" value="Family A G protein-coupled receptor-like"/>
    <property type="match status" value="1"/>
</dbReference>
<gene>
    <name evidence="6" type="ORF">niasHT_004177</name>
</gene>
<feature type="transmembrane region" description="Helical" evidence="5">
    <location>
        <begin position="94"/>
        <end position="116"/>
    </location>
</feature>
<evidence type="ECO:0000256" key="3">
    <source>
        <dbReference type="ARBA" id="ARBA00022989"/>
    </source>
</evidence>
<keyword evidence="7" id="KW-1185">Reference proteome</keyword>
<dbReference type="Gene3D" id="1.20.1070.10">
    <property type="entry name" value="Rhodopsin 7-helix transmembrane proteins"/>
    <property type="match status" value="1"/>
</dbReference>
<feature type="transmembrane region" description="Helical" evidence="5">
    <location>
        <begin position="255"/>
        <end position="283"/>
    </location>
</feature>
<evidence type="ECO:0000256" key="4">
    <source>
        <dbReference type="ARBA" id="ARBA00023136"/>
    </source>
</evidence>
<feature type="transmembrane region" description="Helical" evidence="5">
    <location>
        <begin position="137"/>
        <end position="156"/>
    </location>
</feature>
<dbReference type="Pfam" id="PF10320">
    <property type="entry name" value="7TM_GPCR_Srsx"/>
    <property type="match status" value="1"/>
</dbReference>
<evidence type="ECO:0000313" key="7">
    <source>
        <dbReference type="Proteomes" id="UP001620626"/>
    </source>
</evidence>
<dbReference type="AlphaFoldDB" id="A0ABD2LQ69"/>
<evidence type="ECO:0000256" key="1">
    <source>
        <dbReference type="ARBA" id="ARBA00004370"/>
    </source>
</evidence>
<dbReference type="InterPro" id="IPR047130">
    <property type="entry name" value="7TM_GPCR_Srsx_nematod"/>
</dbReference>
<sequence length="328" mass="36892">MVAAIDPFYEQYANKGLIASEILINGIIAVICLTGICLNLCLVYVTIKTKSLHSPCKTLIALFAFCSSFLLFGTSIKFFVFLFGINYILLKHCFFIQLVPLIGSSIAVTLQLGIGIDRLFGVMFPIWYKSHGKYTSFKGIIAFCCIKLAFSCFVNYSGSAAHWEKPVMCHIGDPSHQQPETAYYTDINVFITYCAEFVCYALIWLIIWRRTEQITEHVKKLTISVSVLMSIGLFGYILNLLIVKGIIPLLNLDPFAIEFCVIPISLFFQTLAYGSSAPVLYFCNAQYHSAFRSQFALHQANNNAATVVVQFSNNQQQNINRQLNVENH</sequence>
<dbReference type="InterPro" id="IPR000276">
    <property type="entry name" value="GPCR_Rhodpsn"/>
</dbReference>
<feature type="transmembrane region" description="Helical" evidence="5">
    <location>
        <begin position="221"/>
        <end position="243"/>
    </location>
</feature>
<dbReference type="GO" id="GO:0016020">
    <property type="term" value="C:membrane"/>
    <property type="evidence" value="ECO:0007669"/>
    <property type="project" value="UniProtKB-SubCell"/>
</dbReference>
<dbReference type="PANTHER" id="PTHR23360">
    <property type="entry name" value="G-PROTEIN COUPLED RECEPTORS FAMILY 1 PROFILE DOMAIN-CONTAINING PROTEIN-RELATED"/>
    <property type="match status" value="1"/>
</dbReference>
<dbReference type="PANTHER" id="PTHR23360:SF5">
    <property type="entry name" value="G-PROTEIN COUPLED RECEPTORS FAMILY 1 PROFILE DOMAIN-CONTAINING PROTEIN"/>
    <property type="match status" value="1"/>
</dbReference>
<comment type="caution">
    <text evidence="6">The sequence shown here is derived from an EMBL/GenBank/DDBJ whole genome shotgun (WGS) entry which is preliminary data.</text>
</comment>
<dbReference type="SMART" id="SM01381">
    <property type="entry name" value="7TM_GPCR_Srsx"/>
    <property type="match status" value="1"/>
</dbReference>
<proteinExistence type="predicted"/>
<evidence type="ECO:0000313" key="6">
    <source>
        <dbReference type="EMBL" id="KAL3117381.1"/>
    </source>
</evidence>
<dbReference type="Proteomes" id="UP001620626">
    <property type="component" value="Unassembled WGS sequence"/>
</dbReference>
<evidence type="ECO:0000256" key="5">
    <source>
        <dbReference type="SAM" id="Phobius"/>
    </source>
</evidence>
<keyword evidence="4 5" id="KW-0472">Membrane</keyword>
<dbReference type="CDD" id="cd00637">
    <property type="entry name" value="7tm_classA_rhodopsin-like"/>
    <property type="match status" value="1"/>
</dbReference>
<dbReference type="EMBL" id="JBICBT010000326">
    <property type="protein sequence ID" value="KAL3117381.1"/>
    <property type="molecule type" value="Genomic_DNA"/>
</dbReference>
<keyword evidence="3 5" id="KW-1133">Transmembrane helix</keyword>
<accession>A0ABD2LQ69</accession>
<feature type="transmembrane region" description="Helical" evidence="5">
    <location>
        <begin position="22"/>
        <end position="47"/>
    </location>
</feature>
<organism evidence="6 7">
    <name type="scientific">Heterodera trifolii</name>
    <dbReference type="NCBI Taxonomy" id="157864"/>
    <lineage>
        <taxon>Eukaryota</taxon>
        <taxon>Metazoa</taxon>
        <taxon>Ecdysozoa</taxon>
        <taxon>Nematoda</taxon>
        <taxon>Chromadorea</taxon>
        <taxon>Rhabditida</taxon>
        <taxon>Tylenchina</taxon>
        <taxon>Tylenchomorpha</taxon>
        <taxon>Tylenchoidea</taxon>
        <taxon>Heteroderidae</taxon>
        <taxon>Heteroderinae</taxon>
        <taxon>Heterodera</taxon>
    </lineage>
</organism>
<keyword evidence="2 5" id="KW-0812">Transmembrane</keyword>
<feature type="transmembrane region" description="Helical" evidence="5">
    <location>
        <begin position="190"/>
        <end position="209"/>
    </location>
</feature>
<comment type="subcellular location">
    <subcellularLocation>
        <location evidence="1">Membrane</location>
    </subcellularLocation>
</comment>
<feature type="transmembrane region" description="Helical" evidence="5">
    <location>
        <begin position="59"/>
        <end position="88"/>
    </location>
</feature>